<keyword evidence="2" id="KW-1185">Reference proteome</keyword>
<proteinExistence type="predicted"/>
<accession>A0ACB8G8P1</accession>
<evidence type="ECO:0000313" key="2">
    <source>
        <dbReference type="Proteomes" id="UP000827872"/>
    </source>
</evidence>
<name>A0ACB8G8P1_9SAUR</name>
<dbReference type="EMBL" id="CM037614">
    <property type="protein sequence ID" value="KAH8016145.1"/>
    <property type="molecule type" value="Genomic_DNA"/>
</dbReference>
<sequence length="249" mass="27089">MSAIQGGSQSRFSQDKASHILEQQNFKDIRKDVCAVTATVRIDSEMLEVFSAEGDRTGPSIHQGDSPTPVSDRGRFPAACIDFLFSAKKKPITMVHGQGGVKFQNWAKTYGCSPEMYFQPATVEELKEILDLARQRSKKVKVVGGGHSPSDIACTDDFMIHMGRMNKILKVGVMLNVRTAVMDKEKKQVKVEAGILLSDLNVELNNHGLALPILGAVSDVAAAGVIGTGTHNTGIRHGIFATQDLLRKR</sequence>
<comment type="caution">
    <text evidence="1">The sequence shown here is derived from an EMBL/GenBank/DDBJ whole genome shotgun (WGS) entry which is preliminary data.</text>
</comment>
<reference evidence="1" key="1">
    <citation type="submission" date="2021-08" db="EMBL/GenBank/DDBJ databases">
        <title>The first chromosome-level gecko genome reveals the dynamic sex chromosomes of Neotropical dwarf geckos (Sphaerodactylidae: Sphaerodactylus).</title>
        <authorList>
            <person name="Pinto B.J."/>
            <person name="Keating S.E."/>
            <person name="Gamble T."/>
        </authorList>
    </citation>
    <scope>NUCLEOTIDE SEQUENCE</scope>
    <source>
        <strain evidence="1">TG3544</strain>
    </source>
</reference>
<gene>
    <name evidence="1" type="ORF">K3G42_012643</name>
</gene>
<evidence type="ECO:0000313" key="1">
    <source>
        <dbReference type="EMBL" id="KAH8016145.1"/>
    </source>
</evidence>
<protein>
    <submittedName>
        <fullName evidence="1">Uncharacterized protein</fullName>
    </submittedName>
</protein>
<dbReference type="Proteomes" id="UP000827872">
    <property type="component" value="Linkage Group LG01"/>
</dbReference>
<organism evidence="1 2">
    <name type="scientific">Sphaerodactylus townsendi</name>
    <dbReference type="NCBI Taxonomy" id="933632"/>
    <lineage>
        <taxon>Eukaryota</taxon>
        <taxon>Metazoa</taxon>
        <taxon>Chordata</taxon>
        <taxon>Craniata</taxon>
        <taxon>Vertebrata</taxon>
        <taxon>Euteleostomi</taxon>
        <taxon>Lepidosauria</taxon>
        <taxon>Squamata</taxon>
        <taxon>Bifurcata</taxon>
        <taxon>Gekkota</taxon>
        <taxon>Sphaerodactylidae</taxon>
        <taxon>Sphaerodactylus</taxon>
    </lineage>
</organism>